<proteinExistence type="predicted"/>
<protein>
    <submittedName>
        <fullName evidence="1">DUF2188 domain-containing protein</fullName>
    </submittedName>
</protein>
<organism evidence="1 2">
    <name type="scientific">Thalassobacillus hwangdonensis</name>
    <dbReference type="NCBI Taxonomy" id="546108"/>
    <lineage>
        <taxon>Bacteria</taxon>
        <taxon>Bacillati</taxon>
        <taxon>Bacillota</taxon>
        <taxon>Bacilli</taxon>
        <taxon>Bacillales</taxon>
        <taxon>Bacillaceae</taxon>
        <taxon>Thalassobacillus</taxon>
    </lineage>
</organism>
<dbReference type="RefSeq" id="WP_386060693.1">
    <property type="nucleotide sequence ID" value="NZ_JBHTKL010000005.1"/>
</dbReference>
<dbReference type="EMBL" id="JBHTKL010000005">
    <property type="protein sequence ID" value="MFD1019950.1"/>
    <property type="molecule type" value="Genomic_DNA"/>
</dbReference>
<evidence type="ECO:0000313" key="2">
    <source>
        <dbReference type="Proteomes" id="UP001596990"/>
    </source>
</evidence>
<keyword evidence="2" id="KW-1185">Reference proteome</keyword>
<reference evidence="2" key="1">
    <citation type="journal article" date="2019" name="Int. J. Syst. Evol. Microbiol.">
        <title>The Global Catalogue of Microorganisms (GCM) 10K type strain sequencing project: providing services to taxonomists for standard genome sequencing and annotation.</title>
        <authorList>
            <consortium name="The Broad Institute Genomics Platform"/>
            <consortium name="The Broad Institute Genome Sequencing Center for Infectious Disease"/>
            <person name="Wu L."/>
            <person name="Ma J."/>
        </authorList>
    </citation>
    <scope>NUCLEOTIDE SEQUENCE [LARGE SCALE GENOMIC DNA]</scope>
    <source>
        <strain evidence="2">CCUG 56607</strain>
    </source>
</reference>
<evidence type="ECO:0000313" key="1">
    <source>
        <dbReference type="EMBL" id="MFD1019950.1"/>
    </source>
</evidence>
<dbReference type="InterPro" id="IPR018691">
    <property type="entry name" value="DUF2188"/>
</dbReference>
<accession>A0ABW3L1V0</accession>
<sequence length="65" mass="7389">MKTYTVVPNKDVTGWLVKMEDVAPTDVHEDRDSAVQVAKELAEKNKPSKLTIMNGKHEVEEEMTF</sequence>
<dbReference type="Pfam" id="PF09954">
    <property type="entry name" value="DUF2188"/>
    <property type="match status" value="1"/>
</dbReference>
<name>A0ABW3L1V0_9BACI</name>
<dbReference type="Proteomes" id="UP001596990">
    <property type="component" value="Unassembled WGS sequence"/>
</dbReference>
<gene>
    <name evidence="1" type="ORF">ACFQ2J_12260</name>
</gene>
<comment type="caution">
    <text evidence="1">The sequence shown here is derived from an EMBL/GenBank/DDBJ whole genome shotgun (WGS) entry which is preliminary data.</text>
</comment>